<reference evidence="3 4" key="1">
    <citation type="journal article" date="2017" name="Front. Microbiol.">
        <title>Comparative Genomic Analysis of the Class Epsilonproteobacteria and Proposed Reclassification to Epsilonbacteraeota (phyl. nov.).</title>
        <authorList>
            <person name="Waite D.W."/>
            <person name="Vanwonterghem I."/>
            <person name="Rinke C."/>
            <person name="Parks D.H."/>
            <person name="Zhang Y."/>
            <person name="Takai K."/>
            <person name="Sievert S.M."/>
            <person name="Simon J."/>
            <person name="Campbell B.J."/>
            <person name="Hanson T.E."/>
            <person name="Woyke T."/>
            <person name="Klotz M.G."/>
            <person name="Hugenholtz P."/>
        </authorList>
    </citation>
    <scope>NUCLEOTIDE SEQUENCE [LARGE SCALE GENOMIC DNA]</scope>
    <source>
        <strain evidence="3">UBA12443</strain>
    </source>
</reference>
<dbReference type="InterPro" id="IPR036761">
    <property type="entry name" value="TTHA0802/YceI-like_sf"/>
</dbReference>
<name>A0A2D3WK93_9BACT</name>
<evidence type="ECO:0000313" key="4">
    <source>
        <dbReference type="Proteomes" id="UP000228859"/>
    </source>
</evidence>
<organism evidence="3 4">
    <name type="scientific">Sulfuricurvum kujiense</name>
    <dbReference type="NCBI Taxonomy" id="148813"/>
    <lineage>
        <taxon>Bacteria</taxon>
        <taxon>Pseudomonadati</taxon>
        <taxon>Campylobacterota</taxon>
        <taxon>Epsilonproteobacteria</taxon>
        <taxon>Campylobacterales</taxon>
        <taxon>Sulfurimonadaceae</taxon>
        <taxon>Sulfuricurvum</taxon>
    </lineage>
</organism>
<dbReference type="EMBL" id="DLUI01000105">
    <property type="protein sequence ID" value="DAB38144.1"/>
    <property type="molecule type" value="Genomic_DNA"/>
</dbReference>
<evidence type="ECO:0000256" key="1">
    <source>
        <dbReference type="SAM" id="SignalP"/>
    </source>
</evidence>
<feature type="signal peptide" evidence="1">
    <location>
        <begin position="1"/>
        <end position="22"/>
    </location>
</feature>
<sequence length="188" mass="20425">MKQSFIAMVLSGLLMSVSVANAAVYKVDPSHSNVGFKVKHMMISTVSGKFNNFSGMYDLDKGQFKSLSGMINAGSIDTGIVKRDEHLRSADFFDTAKFSDISFTMISATKTKMTGNLTIHGITKKVVLDIDMGGVVEDPWGNQRSGFVLSGKINRKDFGLMWNKAIEAGGVVVGDEVKMVVEIEGIEE</sequence>
<proteinExistence type="predicted"/>
<dbReference type="Proteomes" id="UP000228859">
    <property type="component" value="Unassembled WGS sequence"/>
</dbReference>
<feature type="chain" id="PRO_5013931522" description="Lipid/polyisoprenoid-binding YceI-like domain-containing protein" evidence="1">
    <location>
        <begin position="23"/>
        <end position="188"/>
    </location>
</feature>
<gene>
    <name evidence="3" type="ORF">CFH83_07455</name>
</gene>
<comment type="caution">
    <text evidence="3">The sequence shown here is derived from an EMBL/GenBank/DDBJ whole genome shotgun (WGS) entry which is preliminary data.</text>
</comment>
<keyword evidence="1" id="KW-0732">Signal</keyword>
<dbReference type="SUPFAM" id="SSF101874">
    <property type="entry name" value="YceI-like"/>
    <property type="match status" value="1"/>
</dbReference>
<dbReference type="PANTHER" id="PTHR34406:SF1">
    <property type="entry name" value="PROTEIN YCEI"/>
    <property type="match status" value="1"/>
</dbReference>
<dbReference type="RefSeq" id="WP_294894481.1">
    <property type="nucleotide sequence ID" value="NZ_DLUI01000105.1"/>
</dbReference>
<dbReference type="Gene3D" id="2.40.128.110">
    <property type="entry name" value="Lipid/polyisoprenoid-binding, YceI-like"/>
    <property type="match status" value="1"/>
</dbReference>
<protein>
    <recommendedName>
        <fullName evidence="2">Lipid/polyisoprenoid-binding YceI-like domain-containing protein</fullName>
    </recommendedName>
</protein>
<accession>A0A2D3WK93</accession>
<dbReference type="PANTHER" id="PTHR34406">
    <property type="entry name" value="PROTEIN YCEI"/>
    <property type="match status" value="1"/>
</dbReference>
<dbReference type="SMART" id="SM00867">
    <property type="entry name" value="YceI"/>
    <property type="match status" value="1"/>
</dbReference>
<evidence type="ECO:0000259" key="2">
    <source>
        <dbReference type="SMART" id="SM00867"/>
    </source>
</evidence>
<evidence type="ECO:0000313" key="3">
    <source>
        <dbReference type="EMBL" id="DAB38144.1"/>
    </source>
</evidence>
<dbReference type="Pfam" id="PF04264">
    <property type="entry name" value="YceI"/>
    <property type="match status" value="1"/>
</dbReference>
<feature type="domain" description="Lipid/polyisoprenoid-binding YceI-like" evidence="2">
    <location>
        <begin position="24"/>
        <end position="186"/>
    </location>
</feature>
<dbReference type="InterPro" id="IPR007372">
    <property type="entry name" value="Lipid/polyisoprenoid-bd_YceI"/>
</dbReference>
<dbReference type="AlphaFoldDB" id="A0A2D3WK93"/>